<dbReference type="NCBIfam" id="TIGR04409">
    <property type="entry name" value="LptC_YrbK"/>
    <property type="match status" value="1"/>
</dbReference>
<evidence type="ECO:0000256" key="4">
    <source>
        <dbReference type="ARBA" id="ARBA00022989"/>
    </source>
</evidence>
<dbReference type="AlphaFoldDB" id="A0A3B0YMS3"/>
<keyword evidence="4" id="KW-1133">Transmembrane helix</keyword>
<dbReference type="InterPro" id="IPR010664">
    <property type="entry name" value="LipoPS_assembly_LptC-rel"/>
</dbReference>
<dbReference type="PANTHER" id="PTHR37481">
    <property type="entry name" value="LIPOPOLYSACCHARIDE EXPORT SYSTEM PROTEIN LPTC"/>
    <property type="match status" value="1"/>
</dbReference>
<evidence type="ECO:0000313" key="6">
    <source>
        <dbReference type="EMBL" id="VAW77950.1"/>
    </source>
</evidence>
<name>A0A3B0YMS3_9ZZZZ</name>
<evidence type="ECO:0000256" key="1">
    <source>
        <dbReference type="ARBA" id="ARBA00022475"/>
    </source>
</evidence>
<dbReference type="GO" id="GO:0030288">
    <property type="term" value="C:outer membrane-bounded periplasmic space"/>
    <property type="evidence" value="ECO:0007669"/>
    <property type="project" value="TreeGrafter"/>
</dbReference>
<dbReference type="GO" id="GO:0017089">
    <property type="term" value="F:glycolipid transfer activity"/>
    <property type="evidence" value="ECO:0007669"/>
    <property type="project" value="TreeGrafter"/>
</dbReference>
<keyword evidence="1" id="KW-1003">Cell membrane</keyword>
<dbReference type="EMBL" id="UOFK01000135">
    <property type="protein sequence ID" value="VAW77950.1"/>
    <property type="molecule type" value="Genomic_DNA"/>
</dbReference>
<reference evidence="6" key="1">
    <citation type="submission" date="2018-06" db="EMBL/GenBank/DDBJ databases">
        <authorList>
            <person name="Zhirakovskaya E."/>
        </authorList>
    </citation>
    <scope>NUCLEOTIDE SEQUENCE</scope>
</reference>
<dbReference type="GO" id="GO:0005886">
    <property type="term" value="C:plasma membrane"/>
    <property type="evidence" value="ECO:0007669"/>
    <property type="project" value="InterPro"/>
</dbReference>
<sequence length="182" mass="20279">MTSRRRLIVVIACSAGLATVWLHLYTSQTNSARPSLSAGPDVYIERPVWSQFDNKGKLSRQLRADRLEQWPGEPDARLQEPRLTLLDSLQRAWNASARTGRISESQAALVLDHQVELAQEPQPGGLILHTQQLWIADRGNQVETRQPVVLKLGGWQVSASGFSAELGSRKLELTGNVRGRHE</sequence>
<gene>
    <name evidence="6" type="ORF">MNBD_GAMMA13-165</name>
</gene>
<proteinExistence type="predicted"/>
<organism evidence="6">
    <name type="scientific">hydrothermal vent metagenome</name>
    <dbReference type="NCBI Taxonomy" id="652676"/>
    <lineage>
        <taxon>unclassified sequences</taxon>
        <taxon>metagenomes</taxon>
        <taxon>ecological metagenomes</taxon>
    </lineage>
</organism>
<protein>
    <recommendedName>
        <fullName evidence="7">LPS export ABC transporter periplasmic protein LptC</fullName>
    </recommendedName>
</protein>
<dbReference type="Pfam" id="PF06835">
    <property type="entry name" value="LptC"/>
    <property type="match status" value="1"/>
</dbReference>
<accession>A0A3B0YMS3</accession>
<dbReference type="Gene3D" id="2.60.450.10">
    <property type="entry name" value="Lipopolysaccharide (LPS) transport protein A like domain"/>
    <property type="match status" value="1"/>
</dbReference>
<evidence type="ECO:0000256" key="2">
    <source>
        <dbReference type="ARBA" id="ARBA00022519"/>
    </source>
</evidence>
<keyword evidence="2" id="KW-0997">Cell inner membrane</keyword>
<dbReference type="InterPro" id="IPR026265">
    <property type="entry name" value="LptC"/>
</dbReference>
<dbReference type="GO" id="GO:0015221">
    <property type="term" value="F:lipopolysaccharide transmembrane transporter activity"/>
    <property type="evidence" value="ECO:0007669"/>
    <property type="project" value="InterPro"/>
</dbReference>
<dbReference type="PANTHER" id="PTHR37481:SF1">
    <property type="entry name" value="LIPOPOLYSACCHARIDE EXPORT SYSTEM PROTEIN LPTC"/>
    <property type="match status" value="1"/>
</dbReference>
<evidence type="ECO:0008006" key="7">
    <source>
        <dbReference type="Google" id="ProtNLM"/>
    </source>
</evidence>
<evidence type="ECO:0000256" key="3">
    <source>
        <dbReference type="ARBA" id="ARBA00022692"/>
    </source>
</evidence>
<evidence type="ECO:0000256" key="5">
    <source>
        <dbReference type="ARBA" id="ARBA00023136"/>
    </source>
</evidence>
<dbReference type="InterPro" id="IPR052363">
    <property type="entry name" value="LPS_export_LptC"/>
</dbReference>
<keyword evidence="5" id="KW-0472">Membrane</keyword>
<keyword evidence="3" id="KW-0812">Transmembrane</keyword>